<accession>A0A0G0HCI7</accession>
<protein>
    <recommendedName>
        <fullName evidence="4">DUF304 domain-containing protein</fullName>
    </recommendedName>
</protein>
<dbReference type="AlphaFoldDB" id="A0A0G0HCI7"/>
<evidence type="ECO:0008006" key="4">
    <source>
        <dbReference type="Google" id="ProtNLM"/>
    </source>
</evidence>
<keyword evidence="1" id="KW-0472">Membrane</keyword>
<comment type="caution">
    <text evidence="2">The sequence shown here is derived from an EMBL/GenBank/DDBJ whole genome shotgun (WGS) entry which is preliminary data.</text>
</comment>
<evidence type="ECO:0000256" key="1">
    <source>
        <dbReference type="SAM" id="Phobius"/>
    </source>
</evidence>
<sequence length="219" mass="25693">MSINHKINLRENEEVIHTIRRYLLTYAWAYIFGLAILLASAFFMFWLLNQGWWGEVVLGFGLFIGLFIIFRTWFFNHSNVLVITSERVVDISRLSWFDEVISSAKFTEIKDIFIRRRGLSANMFNYGTITLETKNQGAVLELAQVHQPQKIQSLIVEAIENFRHLKKFSSQKSLYEGFIKTIPELTEEELCLVRDLIDNQLEEYDDQESEVDLEIDEVV</sequence>
<reference evidence="2 3" key="1">
    <citation type="journal article" date="2015" name="Nature">
        <title>rRNA introns, odd ribosomes, and small enigmatic genomes across a large radiation of phyla.</title>
        <authorList>
            <person name="Brown C.T."/>
            <person name="Hug L.A."/>
            <person name="Thomas B.C."/>
            <person name="Sharon I."/>
            <person name="Castelle C.J."/>
            <person name="Singh A."/>
            <person name="Wilkins M.J."/>
            <person name="Williams K.H."/>
            <person name="Banfield J.F."/>
        </authorList>
    </citation>
    <scope>NUCLEOTIDE SEQUENCE [LARGE SCALE GENOMIC DNA]</scope>
</reference>
<dbReference type="EMBL" id="LBTN01000010">
    <property type="protein sequence ID" value="KKQ40903.1"/>
    <property type="molecule type" value="Genomic_DNA"/>
</dbReference>
<organism evidence="2 3">
    <name type="scientific">Candidatus Magasanikbacteria bacterium GW2011_GWA2_37_8</name>
    <dbReference type="NCBI Taxonomy" id="1619036"/>
    <lineage>
        <taxon>Bacteria</taxon>
        <taxon>Candidatus Magasanikiibacteriota</taxon>
    </lineage>
</organism>
<evidence type="ECO:0000313" key="2">
    <source>
        <dbReference type="EMBL" id="KKQ40903.1"/>
    </source>
</evidence>
<dbReference type="Proteomes" id="UP000034333">
    <property type="component" value="Unassembled WGS sequence"/>
</dbReference>
<feature type="transmembrane region" description="Helical" evidence="1">
    <location>
        <begin position="52"/>
        <end position="70"/>
    </location>
</feature>
<dbReference type="STRING" id="1619036.US58_C0010G0004"/>
<name>A0A0G0HCI7_9BACT</name>
<feature type="transmembrane region" description="Helical" evidence="1">
    <location>
        <begin position="21"/>
        <end position="46"/>
    </location>
</feature>
<keyword evidence="1" id="KW-0812">Transmembrane</keyword>
<proteinExistence type="predicted"/>
<evidence type="ECO:0000313" key="3">
    <source>
        <dbReference type="Proteomes" id="UP000034333"/>
    </source>
</evidence>
<keyword evidence="1" id="KW-1133">Transmembrane helix</keyword>
<gene>
    <name evidence="2" type="ORF">US58_C0010G0004</name>
</gene>